<accession>A0A7T1F321</accession>
<proteinExistence type="predicted"/>
<keyword evidence="3" id="KW-1185">Reference proteome</keyword>
<dbReference type="KEGG" id="alam:RT761_01870"/>
<evidence type="ECO:0000256" key="1">
    <source>
        <dbReference type="ARBA" id="ARBA00022737"/>
    </source>
</evidence>
<dbReference type="InterPro" id="IPR051550">
    <property type="entry name" value="SCF-Subunits/Alg-Epimerases"/>
</dbReference>
<dbReference type="Gene3D" id="2.160.20.10">
    <property type="entry name" value="Single-stranded right-handed beta-helix, Pectin lyase-like"/>
    <property type="match status" value="1"/>
</dbReference>
<dbReference type="PROSITE" id="PS51257">
    <property type="entry name" value="PROKAR_LIPOPROTEIN"/>
    <property type="match status" value="1"/>
</dbReference>
<organism evidence="2 3">
    <name type="scientific">Atribacter laminatus</name>
    <dbReference type="NCBI Taxonomy" id="2847778"/>
    <lineage>
        <taxon>Bacteria</taxon>
        <taxon>Pseudomonadati</taxon>
        <taxon>Atribacterota</taxon>
        <taxon>Atribacteria</taxon>
        <taxon>Atribacterales</taxon>
        <taxon>Atribacteraceae</taxon>
        <taxon>Atribacter</taxon>
    </lineage>
</organism>
<reference evidence="2 3" key="1">
    <citation type="journal article" date="2021" name="Nat. Commun.">
        <title>Isolation of a member of the candidate phylum Atribacteria reveals a unique cell membrane structure.</title>
        <authorList>
            <person name="Taiki K."/>
            <person name="Nobu M.K."/>
            <person name="Kusada H."/>
            <person name="Meng X.-Y."/>
            <person name="Hosoki N."/>
            <person name="Uematsu K."/>
            <person name="Yoshioka H."/>
            <person name="Kamagata Y."/>
            <person name="Tamaki H."/>
        </authorList>
    </citation>
    <scope>NUCLEOTIDE SEQUENCE [LARGE SCALE GENOMIC DNA]</scope>
    <source>
        <strain evidence="2 3">RT761</strain>
    </source>
</reference>
<evidence type="ECO:0000313" key="3">
    <source>
        <dbReference type="Proteomes" id="UP000594463"/>
    </source>
</evidence>
<dbReference type="RefSeq" id="WP_218111144.1">
    <property type="nucleotide sequence ID" value="NZ_CP065383.1"/>
</dbReference>
<gene>
    <name evidence="2" type="ORF">RT761_01870</name>
</gene>
<protein>
    <recommendedName>
        <fullName evidence="4">Right handed beta helix domain-containing protein</fullName>
    </recommendedName>
</protein>
<name>A0A7T1F321_ATRLM</name>
<dbReference type="EMBL" id="CP065383">
    <property type="protein sequence ID" value="QPM68648.1"/>
    <property type="molecule type" value="Genomic_DNA"/>
</dbReference>
<dbReference type="SUPFAM" id="SSF51126">
    <property type="entry name" value="Pectin lyase-like"/>
    <property type="match status" value="1"/>
</dbReference>
<evidence type="ECO:0008006" key="4">
    <source>
        <dbReference type="Google" id="ProtNLM"/>
    </source>
</evidence>
<keyword evidence="1" id="KW-0677">Repeat</keyword>
<dbReference type="PANTHER" id="PTHR22990">
    <property type="entry name" value="F-BOX ONLY PROTEIN"/>
    <property type="match status" value="1"/>
</dbReference>
<dbReference type="PANTHER" id="PTHR22990:SF15">
    <property type="entry name" value="F-BOX ONLY PROTEIN 10"/>
    <property type="match status" value="1"/>
</dbReference>
<sequence>MVNRLKKDVYHFFLGILFVVFLTGCSPIPPPAPTPENPTLPVNNSTQGTSFPTIQAAIDASIPGDIIIVYPGIYYENIDYKGKNITVQSTDPLSSTILLKTIIDGQKKGSVVTFKSGETNNAVLKGFTIQNGSGSNIGNWSKNGGGIYCIQSSPTVSYNFILNNNADIGGGIYCSFSSMIIRQNKIGLNSAKGGGGIFCGGSLSTVISQNTISENSATHNSHGGGVLCYNSSPNIVSNEISWNDATNGAGICILDSMPVIYGNDIHKNTATQYGGGIFVSKQSIVKDSRGDSWLRMNDPPHAETNNLYSGNTHQGALNTDGSSVYFEMNVFTIRTLGPGLDS</sequence>
<evidence type="ECO:0000313" key="2">
    <source>
        <dbReference type="EMBL" id="QPM68648.1"/>
    </source>
</evidence>
<dbReference type="InterPro" id="IPR012334">
    <property type="entry name" value="Pectin_lyas_fold"/>
</dbReference>
<dbReference type="Proteomes" id="UP000594463">
    <property type="component" value="Chromosome"/>
</dbReference>
<dbReference type="InterPro" id="IPR011050">
    <property type="entry name" value="Pectin_lyase_fold/virulence"/>
</dbReference>
<dbReference type="AlphaFoldDB" id="A0A7T1F321"/>